<dbReference type="PANTHER" id="PTHR39181:SF1">
    <property type="entry name" value="TYROSINE-PROTEIN PHOSPHATASE YWQE"/>
    <property type="match status" value="1"/>
</dbReference>
<keyword evidence="3" id="KW-0378">Hydrolase</keyword>
<accession>A0A495VN36</accession>
<evidence type="ECO:0000256" key="2">
    <source>
        <dbReference type="ARBA" id="ARBA00013064"/>
    </source>
</evidence>
<protein>
    <recommendedName>
        <fullName evidence="2">protein-tyrosine-phosphatase</fullName>
        <ecNumber evidence="2">3.1.3.48</ecNumber>
    </recommendedName>
</protein>
<comment type="similarity">
    <text evidence="1">Belongs to the metallo-dependent hydrolases superfamily. CpsB/CapC family.</text>
</comment>
<dbReference type="InterPro" id="IPR016667">
    <property type="entry name" value="Caps_polysacc_synth_CpsB/CapC"/>
</dbReference>
<organism evidence="5 6">
    <name type="scientific">Azonexus fungiphilus</name>
    <dbReference type="NCBI Taxonomy" id="146940"/>
    <lineage>
        <taxon>Bacteria</taxon>
        <taxon>Pseudomonadati</taxon>
        <taxon>Pseudomonadota</taxon>
        <taxon>Betaproteobacteria</taxon>
        <taxon>Rhodocyclales</taxon>
        <taxon>Azonexaceae</taxon>
        <taxon>Azonexus</taxon>
    </lineage>
</organism>
<name>A0A495VN36_9RHOO</name>
<dbReference type="AlphaFoldDB" id="A0A495VN36"/>
<reference evidence="5 6" key="1">
    <citation type="submission" date="2018-10" db="EMBL/GenBank/DDBJ databases">
        <title>Genomic Encyclopedia of Type Strains, Phase IV (KMG-IV): sequencing the most valuable type-strain genomes for metagenomic binning, comparative biology and taxonomic classification.</title>
        <authorList>
            <person name="Goeker M."/>
        </authorList>
    </citation>
    <scope>NUCLEOTIDE SEQUENCE [LARGE SCALE GENOMIC DNA]</scope>
    <source>
        <strain evidence="5 6">DSM 23841</strain>
    </source>
</reference>
<evidence type="ECO:0000256" key="3">
    <source>
        <dbReference type="ARBA" id="ARBA00022801"/>
    </source>
</evidence>
<evidence type="ECO:0000313" key="6">
    <source>
        <dbReference type="Proteomes" id="UP000270626"/>
    </source>
</evidence>
<comment type="caution">
    <text evidence="5">The sequence shown here is derived from an EMBL/GenBank/DDBJ whole genome shotgun (WGS) entry which is preliminary data.</text>
</comment>
<dbReference type="Pfam" id="PF19567">
    <property type="entry name" value="CpsB_CapC"/>
    <property type="match status" value="1"/>
</dbReference>
<comment type="catalytic activity">
    <reaction evidence="4">
        <text>O-phospho-L-tyrosyl-[protein] + H2O = L-tyrosyl-[protein] + phosphate</text>
        <dbReference type="Rhea" id="RHEA:10684"/>
        <dbReference type="Rhea" id="RHEA-COMP:10136"/>
        <dbReference type="Rhea" id="RHEA-COMP:20101"/>
        <dbReference type="ChEBI" id="CHEBI:15377"/>
        <dbReference type="ChEBI" id="CHEBI:43474"/>
        <dbReference type="ChEBI" id="CHEBI:46858"/>
        <dbReference type="ChEBI" id="CHEBI:61978"/>
        <dbReference type="EC" id="3.1.3.48"/>
    </reaction>
</comment>
<dbReference type="RefSeq" id="WP_121459647.1">
    <property type="nucleotide sequence ID" value="NZ_RBXP01000020.1"/>
</dbReference>
<gene>
    <name evidence="5" type="ORF">DFR40_3401</name>
</gene>
<dbReference type="PANTHER" id="PTHR39181">
    <property type="entry name" value="TYROSINE-PROTEIN PHOSPHATASE YWQE"/>
    <property type="match status" value="1"/>
</dbReference>
<dbReference type="SUPFAM" id="SSF89550">
    <property type="entry name" value="PHP domain-like"/>
    <property type="match status" value="1"/>
</dbReference>
<dbReference type="PIRSF" id="PIRSF016557">
    <property type="entry name" value="Caps_synth_CpsB"/>
    <property type="match status" value="1"/>
</dbReference>
<evidence type="ECO:0000313" key="5">
    <source>
        <dbReference type="EMBL" id="RKT49735.1"/>
    </source>
</evidence>
<sequence>MIDLHSHLLFGVDDGAQTLEESLALARHAVADGIRVSVLTPHVHPGRYENSRKSLLPHVGAFQSALDAAAIPLQVRLGAEVRIGLESLELLADDDVPFLGEVGGYRVMLLEFPHQTIPVGSQQFIERLLQWKIRPLIAHPERNKAIMAQPERLLPFLELGCWLQVTAGSIVGRFGDASRAVALQLLKNGWVHVIATDAHNLRHRPPDLREGVDAAAAIIGEAAAWRMVTERPAEILGVKLT</sequence>
<keyword evidence="6" id="KW-1185">Reference proteome</keyword>
<dbReference type="GO" id="GO:0004725">
    <property type="term" value="F:protein tyrosine phosphatase activity"/>
    <property type="evidence" value="ECO:0007669"/>
    <property type="project" value="UniProtKB-EC"/>
</dbReference>
<dbReference type="InterPro" id="IPR016195">
    <property type="entry name" value="Pol/histidinol_Pase-like"/>
</dbReference>
<dbReference type="EMBL" id="RBXP01000020">
    <property type="protein sequence ID" value="RKT49735.1"/>
    <property type="molecule type" value="Genomic_DNA"/>
</dbReference>
<dbReference type="Gene3D" id="3.20.20.140">
    <property type="entry name" value="Metal-dependent hydrolases"/>
    <property type="match status" value="1"/>
</dbReference>
<dbReference type="GO" id="GO:0030145">
    <property type="term" value="F:manganese ion binding"/>
    <property type="evidence" value="ECO:0007669"/>
    <property type="project" value="InterPro"/>
</dbReference>
<dbReference type="OrthoDB" id="9788539at2"/>
<evidence type="ECO:0000256" key="1">
    <source>
        <dbReference type="ARBA" id="ARBA00005750"/>
    </source>
</evidence>
<evidence type="ECO:0000256" key="4">
    <source>
        <dbReference type="ARBA" id="ARBA00051722"/>
    </source>
</evidence>
<dbReference type="EC" id="3.1.3.48" evidence="2"/>
<dbReference type="Proteomes" id="UP000270626">
    <property type="component" value="Unassembled WGS sequence"/>
</dbReference>
<proteinExistence type="inferred from homology"/>